<sequence length="321" mass="36516">MTTETHAQTLTKTPDISIVIPVYNEEKNLPLLFERLTAVVDKLDRPAEIVLTDDGSKDNSLALMKSYVEKRPDIMRVVEFDRNYGQHMAVMAGFETARGDIIVTLDADLQNPPEEIPKLIAEMDAGHDVVGSYRRNRQDSVFRTLPSRIINLIRERITGIKMRDQGCMLRAYRRNIVRMIVESGETSTFIPALAQFYAERPSEVEVEHAARHAGTSNYNLYKLIRLNFDLMTGFSLVPLQVFTMVGMAVSAASLLLVVYMFLRRIFLGPEVEGIFTLFAILFFLLGVVITGLGIVGEYVGRIYQQIRQRARFRIRAIHEKN</sequence>
<keyword evidence="1" id="KW-1003">Cell membrane</keyword>
<evidence type="ECO:0000256" key="3">
    <source>
        <dbReference type="ARBA" id="ARBA00022679"/>
    </source>
</evidence>
<dbReference type="InterPro" id="IPR050256">
    <property type="entry name" value="Glycosyltransferase_2"/>
</dbReference>
<comment type="caution">
    <text evidence="10">The sequence shown here is derived from an EMBL/GenBank/DDBJ whole genome shotgun (WGS) entry which is preliminary data.</text>
</comment>
<dbReference type="SUPFAM" id="SSF53448">
    <property type="entry name" value="Nucleotide-diphospho-sugar transferases"/>
    <property type="match status" value="1"/>
</dbReference>
<evidence type="ECO:0000313" key="10">
    <source>
        <dbReference type="EMBL" id="KAB7739037.1"/>
    </source>
</evidence>
<keyword evidence="11" id="KW-1185">Reference proteome</keyword>
<keyword evidence="6 8" id="KW-1133">Transmembrane helix</keyword>
<feature type="transmembrane region" description="Helical" evidence="8">
    <location>
        <begin position="241"/>
        <end position="262"/>
    </location>
</feature>
<dbReference type="InterPro" id="IPR001173">
    <property type="entry name" value="Glyco_trans_2-like"/>
</dbReference>
<keyword evidence="3 10" id="KW-0808">Transferase</keyword>
<gene>
    <name evidence="10" type="ORF">F2P47_14445</name>
</gene>
<organism evidence="10 11">
    <name type="scientific">Parvibaculum sedimenti</name>
    <dbReference type="NCBI Taxonomy" id="2608632"/>
    <lineage>
        <taxon>Bacteria</taxon>
        <taxon>Pseudomonadati</taxon>
        <taxon>Pseudomonadota</taxon>
        <taxon>Alphaproteobacteria</taxon>
        <taxon>Hyphomicrobiales</taxon>
        <taxon>Parvibaculaceae</taxon>
        <taxon>Parvibaculum</taxon>
    </lineage>
</organism>
<dbReference type="CDD" id="cd04187">
    <property type="entry name" value="DPM1_like_bac"/>
    <property type="match status" value="1"/>
</dbReference>
<feature type="domain" description="Glycosyltransferase 2-like" evidence="9">
    <location>
        <begin position="17"/>
        <end position="177"/>
    </location>
</feature>
<feature type="transmembrane region" description="Helical" evidence="8">
    <location>
        <begin position="274"/>
        <end position="299"/>
    </location>
</feature>
<dbReference type="Gene3D" id="3.90.550.10">
    <property type="entry name" value="Spore Coat Polysaccharide Biosynthesis Protein SpsA, Chain A"/>
    <property type="match status" value="1"/>
</dbReference>
<evidence type="ECO:0000256" key="5">
    <source>
        <dbReference type="ARBA" id="ARBA00022985"/>
    </source>
</evidence>
<keyword evidence="5" id="KW-0448">Lipopolysaccharide biosynthesis</keyword>
<keyword evidence="4 8" id="KW-0812">Transmembrane</keyword>
<keyword evidence="7 8" id="KW-0472">Membrane</keyword>
<evidence type="ECO:0000256" key="7">
    <source>
        <dbReference type="ARBA" id="ARBA00023136"/>
    </source>
</evidence>
<dbReference type="InterPro" id="IPR029044">
    <property type="entry name" value="Nucleotide-diphossugar_trans"/>
</dbReference>
<dbReference type="EMBL" id="WESC01000014">
    <property type="protein sequence ID" value="KAB7739037.1"/>
    <property type="molecule type" value="Genomic_DNA"/>
</dbReference>
<evidence type="ECO:0000256" key="6">
    <source>
        <dbReference type="ARBA" id="ARBA00022989"/>
    </source>
</evidence>
<dbReference type="AlphaFoldDB" id="A0A6N6VFQ1"/>
<protein>
    <submittedName>
        <fullName evidence="10">Glycosyltransferase</fullName>
    </submittedName>
</protein>
<evidence type="ECO:0000256" key="8">
    <source>
        <dbReference type="SAM" id="Phobius"/>
    </source>
</evidence>
<proteinExistence type="predicted"/>
<reference evidence="10 11" key="1">
    <citation type="submission" date="2019-09" db="EMBL/GenBank/DDBJ databases">
        <title>Parvibaculum sedimenti sp. nov., isolated from sediment.</title>
        <authorList>
            <person name="Wang Y."/>
        </authorList>
    </citation>
    <scope>NUCLEOTIDE SEQUENCE [LARGE SCALE GENOMIC DNA]</scope>
    <source>
        <strain evidence="10 11">HXT-9</strain>
    </source>
</reference>
<dbReference type="Proteomes" id="UP000468901">
    <property type="component" value="Unassembled WGS sequence"/>
</dbReference>
<dbReference type="Pfam" id="PF00535">
    <property type="entry name" value="Glycos_transf_2"/>
    <property type="match status" value="1"/>
</dbReference>
<dbReference type="GO" id="GO:0009103">
    <property type="term" value="P:lipopolysaccharide biosynthetic process"/>
    <property type="evidence" value="ECO:0007669"/>
    <property type="project" value="UniProtKB-KW"/>
</dbReference>
<accession>A0A6N6VFQ1</accession>
<keyword evidence="2" id="KW-0328">Glycosyltransferase</keyword>
<evidence type="ECO:0000256" key="1">
    <source>
        <dbReference type="ARBA" id="ARBA00022475"/>
    </source>
</evidence>
<evidence type="ECO:0000259" key="9">
    <source>
        <dbReference type="Pfam" id="PF00535"/>
    </source>
</evidence>
<dbReference type="PANTHER" id="PTHR48090:SF3">
    <property type="entry name" value="UNDECAPRENYL-PHOSPHATE 4-DEOXY-4-FORMAMIDO-L-ARABINOSE TRANSFERASE"/>
    <property type="match status" value="1"/>
</dbReference>
<evidence type="ECO:0000313" key="11">
    <source>
        <dbReference type="Proteomes" id="UP000468901"/>
    </source>
</evidence>
<dbReference type="PANTHER" id="PTHR48090">
    <property type="entry name" value="UNDECAPRENYL-PHOSPHATE 4-DEOXY-4-FORMAMIDO-L-ARABINOSE TRANSFERASE-RELATED"/>
    <property type="match status" value="1"/>
</dbReference>
<dbReference type="GO" id="GO:0005886">
    <property type="term" value="C:plasma membrane"/>
    <property type="evidence" value="ECO:0007669"/>
    <property type="project" value="TreeGrafter"/>
</dbReference>
<name>A0A6N6VFQ1_9HYPH</name>
<evidence type="ECO:0000256" key="2">
    <source>
        <dbReference type="ARBA" id="ARBA00022676"/>
    </source>
</evidence>
<evidence type="ECO:0000256" key="4">
    <source>
        <dbReference type="ARBA" id="ARBA00022692"/>
    </source>
</evidence>
<dbReference type="GO" id="GO:0099621">
    <property type="term" value="F:undecaprenyl-phosphate 4-deoxy-4-formamido-L-arabinose transferase activity"/>
    <property type="evidence" value="ECO:0007669"/>
    <property type="project" value="TreeGrafter"/>
</dbReference>